<dbReference type="OrthoDB" id="6456729at2759"/>
<keyword evidence="1" id="KW-0812">Transmembrane</keyword>
<protein>
    <submittedName>
        <fullName evidence="2">Uncharacterized protein</fullName>
    </submittedName>
</protein>
<dbReference type="EMBL" id="BGPR01005062">
    <property type="protein sequence ID" value="GBN06411.1"/>
    <property type="molecule type" value="Genomic_DNA"/>
</dbReference>
<feature type="transmembrane region" description="Helical" evidence="1">
    <location>
        <begin position="21"/>
        <end position="40"/>
    </location>
</feature>
<dbReference type="AlphaFoldDB" id="A0A4Y2KVP3"/>
<dbReference type="Proteomes" id="UP000499080">
    <property type="component" value="Unassembled WGS sequence"/>
</dbReference>
<evidence type="ECO:0000313" key="2">
    <source>
        <dbReference type="EMBL" id="GBN06411.1"/>
    </source>
</evidence>
<comment type="caution">
    <text evidence="2">The sequence shown here is derived from an EMBL/GenBank/DDBJ whole genome shotgun (WGS) entry which is preliminary data.</text>
</comment>
<sequence length="95" mass="11147">MDVRQLDAEQWADNSSRAFCVFRLLIIFTALSYFGTWIYALSVQDITSWKTLNFHIIMLGIVVALLGFYCFYEWRFVHSSFIFKNLGVEPPSEHN</sequence>
<feature type="transmembrane region" description="Helical" evidence="1">
    <location>
        <begin position="52"/>
        <end position="72"/>
    </location>
</feature>
<evidence type="ECO:0000256" key="1">
    <source>
        <dbReference type="SAM" id="Phobius"/>
    </source>
</evidence>
<gene>
    <name evidence="2" type="ORF">AVEN_190721_1</name>
</gene>
<name>A0A4Y2KVP3_ARAVE</name>
<proteinExistence type="predicted"/>
<organism evidence="2 3">
    <name type="scientific">Araneus ventricosus</name>
    <name type="common">Orbweaver spider</name>
    <name type="synonym">Epeira ventricosa</name>
    <dbReference type="NCBI Taxonomy" id="182803"/>
    <lineage>
        <taxon>Eukaryota</taxon>
        <taxon>Metazoa</taxon>
        <taxon>Ecdysozoa</taxon>
        <taxon>Arthropoda</taxon>
        <taxon>Chelicerata</taxon>
        <taxon>Arachnida</taxon>
        <taxon>Araneae</taxon>
        <taxon>Araneomorphae</taxon>
        <taxon>Entelegynae</taxon>
        <taxon>Araneoidea</taxon>
        <taxon>Araneidae</taxon>
        <taxon>Araneus</taxon>
    </lineage>
</organism>
<evidence type="ECO:0000313" key="3">
    <source>
        <dbReference type="Proteomes" id="UP000499080"/>
    </source>
</evidence>
<keyword evidence="1" id="KW-1133">Transmembrane helix</keyword>
<reference evidence="2 3" key="1">
    <citation type="journal article" date="2019" name="Sci. Rep.">
        <title>Orb-weaving spider Araneus ventricosus genome elucidates the spidroin gene catalogue.</title>
        <authorList>
            <person name="Kono N."/>
            <person name="Nakamura H."/>
            <person name="Ohtoshi R."/>
            <person name="Moran D.A.P."/>
            <person name="Shinohara A."/>
            <person name="Yoshida Y."/>
            <person name="Fujiwara M."/>
            <person name="Mori M."/>
            <person name="Tomita M."/>
            <person name="Arakawa K."/>
        </authorList>
    </citation>
    <scope>NUCLEOTIDE SEQUENCE [LARGE SCALE GENOMIC DNA]</scope>
</reference>
<keyword evidence="3" id="KW-1185">Reference proteome</keyword>
<accession>A0A4Y2KVP3</accession>
<keyword evidence="1" id="KW-0472">Membrane</keyword>